<comment type="subcellular location">
    <subcellularLocation>
        <location evidence="1">Cytoplasm</location>
    </subcellularLocation>
</comment>
<dbReference type="InterPro" id="IPR036322">
    <property type="entry name" value="WD40_repeat_dom_sf"/>
</dbReference>
<feature type="compositionally biased region" description="Polar residues" evidence="7">
    <location>
        <begin position="463"/>
        <end position="474"/>
    </location>
</feature>
<evidence type="ECO:0000256" key="6">
    <source>
        <dbReference type="ARBA" id="ARBA00038255"/>
    </source>
</evidence>
<dbReference type="InterPro" id="IPR051973">
    <property type="entry name" value="tRNA_Anticodon_Mtase-Reg"/>
</dbReference>
<comment type="similarity">
    <text evidence="6">Belongs to the WD repeat WDR6 family.</text>
</comment>
<evidence type="ECO:0000256" key="7">
    <source>
        <dbReference type="SAM" id="MobiDB-lite"/>
    </source>
</evidence>
<keyword evidence="5" id="KW-0677">Repeat</keyword>
<dbReference type="SMART" id="SM00320">
    <property type="entry name" value="WD40"/>
    <property type="match status" value="4"/>
</dbReference>
<keyword evidence="2" id="KW-0963">Cytoplasm</keyword>
<accession>A0ABC8RM63</accession>
<feature type="region of interest" description="Disordered" evidence="7">
    <location>
        <begin position="461"/>
        <end position="490"/>
    </location>
</feature>
<dbReference type="AlphaFoldDB" id="A0ABC8RM63"/>
<evidence type="ECO:0000313" key="9">
    <source>
        <dbReference type="Proteomes" id="UP001642360"/>
    </source>
</evidence>
<dbReference type="Gene3D" id="2.130.10.10">
    <property type="entry name" value="YVTN repeat-like/Quinoprotein amine dehydrogenase"/>
    <property type="match status" value="1"/>
</dbReference>
<dbReference type="EMBL" id="CAUOFW020001469">
    <property type="protein sequence ID" value="CAK9145271.1"/>
    <property type="molecule type" value="Genomic_DNA"/>
</dbReference>
<dbReference type="InterPro" id="IPR015943">
    <property type="entry name" value="WD40/YVTN_repeat-like_dom_sf"/>
</dbReference>
<dbReference type="Proteomes" id="UP001642360">
    <property type="component" value="Unassembled WGS sequence"/>
</dbReference>
<dbReference type="Pfam" id="PF00400">
    <property type="entry name" value="WD40"/>
    <property type="match status" value="1"/>
</dbReference>
<evidence type="ECO:0000256" key="5">
    <source>
        <dbReference type="ARBA" id="ARBA00022737"/>
    </source>
</evidence>
<dbReference type="GO" id="GO:0005737">
    <property type="term" value="C:cytoplasm"/>
    <property type="evidence" value="ECO:0007669"/>
    <property type="project" value="UniProtKB-SubCell"/>
</dbReference>
<dbReference type="PANTHER" id="PTHR14344:SF3">
    <property type="entry name" value="WD REPEAT-CONTAINING PROTEIN 6"/>
    <property type="match status" value="1"/>
</dbReference>
<evidence type="ECO:0000256" key="4">
    <source>
        <dbReference type="ARBA" id="ARBA00022694"/>
    </source>
</evidence>
<dbReference type="InterPro" id="IPR001680">
    <property type="entry name" value="WD40_rpt"/>
</dbReference>
<name>A0ABC8RM63_9AQUA</name>
<comment type="caution">
    <text evidence="8">The sequence shown here is derived from an EMBL/GenBank/DDBJ whole genome shotgun (WGS) entry which is preliminary data.</text>
</comment>
<organism evidence="8 9">
    <name type="scientific">Ilex paraguariensis</name>
    <name type="common">yerba mate</name>
    <dbReference type="NCBI Taxonomy" id="185542"/>
    <lineage>
        <taxon>Eukaryota</taxon>
        <taxon>Viridiplantae</taxon>
        <taxon>Streptophyta</taxon>
        <taxon>Embryophyta</taxon>
        <taxon>Tracheophyta</taxon>
        <taxon>Spermatophyta</taxon>
        <taxon>Magnoliopsida</taxon>
        <taxon>eudicotyledons</taxon>
        <taxon>Gunneridae</taxon>
        <taxon>Pentapetalae</taxon>
        <taxon>asterids</taxon>
        <taxon>campanulids</taxon>
        <taxon>Aquifoliales</taxon>
        <taxon>Aquifoliaceae</taxon>
        <taxon>Ilex</taxon>
    </lineage>
</organism>
<evidence type="ECO:0000256" key="2">
    <source>
        <dbReference type="ARBA" id="ARBA00022490"/>
    </source>
</evidence>
<evidence type="ECO:0000256" key="3">
    <source>
        <dbReference type="ARBA" id="ARBA00022574"/>
    </source>
</evidence>
<protein>
    <submittedName>
        <fullName evidence="8">Uncharacterized protein</fullName>
    </submittedName>
</protein>
<sequence>MFGGIVVQALHISCGGWRRPHSYYLGDVPEIKNCFAFVKDDIIYVHRHWVPEIERTIYPQNLHLQFHGREMHSLCFISECSRFSSNEKQCPFSRSGWIATGCEDGTVRLTRYGPGVEKWSASKLLGEHVGGSAVRSICTVSKIHVIAPDLESMPNGTYRRSMTSEDQENPFLLISVGAKRVITAWKRKFDMTSKKKEDLFAGPDTGTEKGVHFSEEFSLMSFQWISTNMPTRNCSIRGKGQNIEKEVETAENICSKNADATSESHFSEDREMDSKPCLVDKYEDDWRHLAVTAFLVKVFGSRISVCFVVVACSDATVALRALILPYRLWFDVALLVPLSSPVLALQHVVIPKHLEKPSKNNDCSSFEDQIQNGSLYLLISGCTDGSIVFWDLTDNVENFMHQVLALQMENYIDCQKRPRTGRGSQGGRWWRSLGSHVLKKKPGEVLVPLKATLEADDNMHIHGSSSNLSRSQKSAPPCSQARPPTSLGSGASADDLSLEISKVWPLHVLYNIHQSGVNCLHVSVMKDSRVSKSGFLYYVMSGGDDQALHCLRFDLALRPSNWYSPNFTSEMQSITALESTKNCMSHCQKQKYGIRFLSHDKVISAHSSAIKGVWTDGSWVFSAGLDQRVRCWHIEQHGKLTEHTHLVISVPEPEALDARACGRNHYQIVVAGRGMQIVEFFGPAGMDGEESGSIC</sequence>
<dbReference type="SUPFAM" id="SSF50978">
    <property type="entry name" value="WD40 repeat-like"/>
    <property type="match status" value="1"/>
</dbReference>
<proteinExistence type="inferred from homology"/>
<gene>
    <name evidence="8" type="ORF">ILEXP_LOCUS13070</name>
</gene>
<dbReference type="PANTHER" id="PTHR14344">
    <property type="entry name" value="WD REPEAT PROTEIN"/>
    <property type="match status" value="1"/>
</dbReference>
<keyword evidence="9" id="KW-1185">Reference proteome</keyword>
<evidence type="ECO:0000256" key="1">
    <source>
        <dbReference type="ARBA" id="ARBA00004496"/>
    </source>
</evidence>
<keyword evidence="3" id="KW-0853">WD repeat</keyword>
<keyword evidence="4" id="KW-0819">tRNA processing</keyword>
<evidence type="ECO:0000313" key="8">
    <source>
        <dbReference type="EMBL" id="CAK9145271.1"/>
    </source>
</evidence>
<dbReference type="GO" id="GO:0008033">
    <property type="term" value="P:tRNA processing"/>
    <property type="evidence" value="ECO:0007669"/>
    <property type="project" value="UniProtKB-KW"/>
</dbReference>
<reference evidence="8 9" key="1">
    <citation type="submission" date="2024-02" db="EMBL/GenBank/DDBJ databases">
        <authorList>
            <person name="Vignale AGUSTIN F."/>
            <person name="Sosa J E."/>
            <person name="Modenutti C."/>
        </authorList>
    </citation>
    <scope>NUCLEOTIDE SEQUENCE [LARGE SCALE GENOMIC DNA]</scope>
</reference>